<dbReference type="EMBL" id="RQXX01000002">
    <property type="protein sequence ID" value="RVV98544.1"/>
    <property type="molecule type" value="Genomic_DNA"/>
</dbReference>
<organism evidence="7 8">
    <name type="scientific">Mesobaculum littorinae</name>
    <dbReference type="NCBI Taxonomy" id="2486419"/>
    <lineage>
        <taxon>Bacteria</taxon>
        <taxon>Pseudomonadati</taxon>
        <taxon>Pseudomonadota</taxon>
        <taxon>Alphaproteobacteria</taxon>
        <taxon>Rhodobacterales</taxon>
        <taxon>Roseobacteraceae</taxon>
        <taxon>Mesobaculum</taxon>
    </lineage>
</organism>
<keyword evidence="4" id="KW-0449">Lipoprotein</keyword>
<reference evidence="7 8" key="1">
    <citation type="submission" date="2018-11" db="EMBL/GenBank/DDBJ databases">
        <title>Mesobaculum littorinae gen. nov., sp. nov., isolated from Littorina scabra that represents a novel genus of the order Rhodobacteraceae.</title>
        <authorList>
            <person name="Li F."/>
        </authorList>
    </citation>
    <scope>NUCLEOTIDE SEQUENCE [LARGE SCALE GENOMIC DNA]</scope>
    <source>
        <strain evidence="7 8">M0103</strain>
    </source>
</reference>
<dbReference type="InterPro" id="IPR036328">
    <property type="entry name" value="MliC_sf"/>
</dbReference>
<protein>
    <recommendedName>
        <fullName evidence="6">C-type lysozyme inhibitor domain-containing protein</fullName>
    </recommendedName>
</protein>
<gene>
    <name evidence="7" type="ORF">EKE94_06405</name>
</gene>
<name>A0A438AIQ8_9RHOB</name>
<feature type="domain" description="C-type lysozyme inhibitor" evidence="6">
    <location>
        <begin position="52"/>
        <end position="117"/>
    </location>
</feature>
<keyword evidence="1 5" id="KW-0732">Signal</keyword>
<dbReference type="Pfam" id="PF09864">
    <property type="entry name" value="MliC"/>
    <property type="match status" value="1"/>
</dbReference>
<evidence type="ECO:0000256" key="3">
    <source>
        <dbReference type="ARBA" id="ARBA00023139"/>
    </source>
</evidence>
<evidence type="ECO:0000256" key="4">
    <source>
        <dbReference type="ARBA" id="ARBA00023288"/>
    </source>
</evidence>
<evidence type="ECO:0000256" key="2">
    <source>
        <dbReference type="ARBA" id="ARBA00023136"/>
    </source>
</evidence>
<feature type="signal peptide" evidence="5">
    <location>
        <begin position="1"/>
        <end position="28"/>
    </location>
</feature>
<evidence type="ECO:0000256" key="1">
    <source>
        <dbReference type="ARBA" id="ARBA00022729"/>
    </source>
</evidence>
<evidence type="ECO:0000313" key="7">
    <source>
        <dbReference type="EMBL" id="RVV98544.1"/>
    </source>
</evidence>
<dbReference type="Proteomes" id="UP000285908">
    <property type="component" value="Unassembled WGS sequence"/>
</dbReference>
<sequence>MTRPRHSARLALCALSCIAPLTTTASLAATGDLALSLSLPQDDRTTVIPADYDCDQGPDLSVRYINAGANSLALIPVEGAELVFVQTLSASGARYVSGVWEWWSKGDGATLRNLTDDSARSCTARDAGVADD</sequence>
<dbReference type="RefSeq" id="WP_127905776.1">
    <property type="nucleotide sequence ID" value="NZ_RQXX01000002.1"/>
</dbReference>
<evidence type="ECO:0000313" key="8">
    <source>
        <dbReference type="Proteomes" id="UP000285908"/>
    </source>
</evidence>
<keyword evidence="3" id="KW-0564">Palmitate</keyword>
<keyword evidence="2" id="KW-0472">Membrane</keyword>
<dbReference type="InterPro" id="IPR018660">
    <property type="entry name" value="MliC"/>
</dbReference>
<dbReference type="AlphaFoldDB" id="A0A438AIQ8"/>
<evidence type="ECO:0000256" key="5">
    <source>
        <dbReference type="SAM" id="SignalP"/>
    </source>
</evidence>
<keyword evidence="8" id="KW-1185">Reference proteome</keyword>
<accession>A0A438AIQ8</accession>
<feature type="chain" id="PRO_5019496595" description="C-type lysozyme inhibitor domain-containing protein" evidence="5">
    <location>
        <begin position="29"/>
        <end position="132"/>
    </location>
</feature>
<dbReference type="Gene3D" id="2.40.128.200">
    <property type="match status" value="1"/>
</dbReference>
<comment type="caution">
    <text evidence="7">The sequence shown here is derived from an EMBL/GenBank/DDBJ whole genome shotgun (WGS) entry which is preliminary data.</text>
</comment>
<dbReference type="SUPFAM" id="SSF141488">
    <property type="entry name" value="YdhA-like"/>
    <property type="match status" value="1"/>
</dbReference>
<evidence type="ECO:0000259" key="6">
    <source>
        <dbReference type="Pfam" id="PF09864"/>
    </source>
</evidence>
<proteinExistence type="predicted"/>
<dbReference type="OrthoDB" id="120729at2"/>